<evidence type="ECO:0000313" key="2">
    <source>
        <dbReference type="Proteomes" id="UP000004995"/>
    </source>
</evidence>
<name>K3ZGM3_SETIT</name>
<organism evidence="1 2">
    <name type="scientific">Setaria italica</name>
    <name type="common">Foxtail millet</name>
    <name type="synonym">Panicum italicum</name>
    <dbReference type="NCBI Taxonomy" id="4555"/>
    <lineage>
        <taxon>Eukaryota</taxon>
        <taxon>Viridiplantae</taxon>
        <taxon>Streptophyta</taxon>
        <taxon>Embryophyta</taxon>
        <taxon>Tracheophyta</taxon>
        <taxon>Spermatophyta</taxon>
        <taxon>Magnoliopsida</taxon>
        <taxon>Liliopsida</taxon>
        <taxon>Poales</taxon>
        <taxon>Poaceae</taxon>
        <taxon>PACMAD clade</taxon>
        <taxon>Panicoideae</taxon>
        <taxon>Panicodae</taxon>
        <taxon>Paniceae</taxon>
        <taxon>Cenchrinae</taxon>
        <taxon>Setaria</taxon>
    </lineage>
</organism>
<keyword evidence="2" id="KW-1185">Reference proteome</keyword>
<accession>K3ZGM3</accession>
<dbReference type="HOGENOM" id="CLU_3393072_0_0_1"/>
<evidence type="ECO:0000313" key="1">
    <source>
        <dbReference type="EnsemblPlants" id="KQL15833"/>
    </source>
</evidence>
<dbReference type="Proteomes" id="UP000004995">
    <property type="component" value="Unassembled WGS sequence"/>
</dbReference>
<reference evidence="2" key="1">
    <citation type="journal article" date="2012" name="Nat. Biotechnol.">
        <title>Reference genome sequence of the model plant Setaria.</title>
        <authorList>
            <person name="Bennetzen J.L."/>
            <person name="Schmutz J."/>
            <person name="Wang H."/>
            <person name="Percifield R."/>
            <person name="Hawkins J."/>
            <person name="Pontaroli A.C."/>
            <person name="Estep M."/>
            <person name="Feng L."/>
            <person name="Vaughn J.N."/>
            <person name="Grimwood J."/>
            <person name="Jenkins J."/>
            <person name="Barry K."/>
            <person name="Lindquist E."/>
            <person name="Hellsten U."/>
            <person name="Deshpande S."/>
            <person name="Wang X."/>
            <person name="Wu X."/>
            <person name="Mitros T."/>
            <person name="Triplett J."/>
            <person name="Yang X."/>
            <person name="Ye C.Y."/>
            <person name="Mauro-Herrera M."/>
            <person name="Wang L."/>
            <person name="Li P."/>
            <person name="Sharma M."/>
            <person name="Sharma R."/>
            <person name="Ronald P.C."/>
            <person name="Panaud O."/>
            <person name="Kellogg E.A."/>
            <person name="Brutnell T.P."/>
            <person name="Doust A.N."/>
            <person name="Tuskan G.A."/>
            <person name="Rokhsar D."/>
            <person name="Devos K.M."/>
        </authorList>
    </citation>
    <scope>NUCLEOTIDE SEQUENCE [LARGE SCALE GENOMIC DNA]</scope>
    <source>
        <strain evidence="2">cv. Yugu1</strain>
    </source>
</reference>
<dbReference type="Gramene" id="KQL15833">
    <property type="protein sequence ID" value="KQL15833"/>
    <property type="gene ID" value="SETIT_025725mg"/>
</dbReference>
<reference evidence="1" key="2">
    <citation type="submission" date="2018-08" db="UniProtKB">
        <authorList>
            <consortium name="EnsemblPlants"/>
        </authorList>
    </citation>
    <scope>IDENTIFICATION</scope>
    <source>
        <strain evidence="1">Yugu1</strain>
    </source>
</reference>
<proteinExistence type="predicted"/>
<dbReference type="EMBL" id="AGNK02001791">
    <property type="status" value="NOT_ANNOTATED_CDS"/>
    <property type="molecule type" value="Genomic_DNA"/>
</dbReference>
<sequence>MIKIRSFRSRTKTFLLFVCISESGVKCSVKLR</sequence>
<dbReference type="InParanoid" id="K3ZGM3"/>
<dbReference type="EnsemblPlants" id="KQL15833">
    <property type="protein sequence ID" value="KQL15833"/>
    <property type="gene ID" value="SETIT_025725mg"/>
</dbReference>
<dbReference type="AlphaFoldDB" id="K3ZGM3"/>
<protein>
    <submittedName>
        <fullName evidence="1">Uncharacterized protein</fullName>
    </submittedName>
</protein>